<dbReference type="PROSITE" id="PS50931">
    <property type="entry name" value="HTH_LYSR"/>
    <property type="match status" value="1"/>
</dbReference>
<dbReference type="FunFam" id="1.10.10.10:FF:000001">
    <property type="entry name" value="LysR family transcriptional regulator"/>
    <property type="match status" value="1"/>
</dbReference>
<evidence type="ECO:0000313" key="7">
    <source>
        <dbReference type="Proteomes" id="UP000268684"/>
    </source>
</evidence>
<dbReference type="Proteomes" id="UP000268684">
    <property type="component" value="Chromosome II"/>
</dbReference>
<keyword evidence="3 6" id="KW-0238">DNA-binding</keyword>
<dbReference type="PANTHER" id="PTHR30419:SF30">
    <property type="entry name" value="LYSR FAMILY TRANSCRIPTIONAL REGULATOR"/>
    <property type="match status" value="1"/>
</dbReference>
<organism evidence="6 7">
    <name type="scientific">Burkholderia stabilis</name>
    <dbReference type="NCBI Taxonomy" id="95485"/>
    <lineage>
        <taxon>Bacteria</taxon>
        <taxon>Pseudomonadati</taxon>
        <taxon>Pseudomonadota</taxon>
        <taxon>Betaproteobacteria</taxon>
        <taxon>Burkholderiales</taxon>
        <taxon>Burkholderiaceae</taxon>
        <taxon>Burkholderia</taxon>
        <taxon>Burkholderia cepacia complex</taxon>
    </lineage>
</organism>
<sequence>MLMERGTLKTAQLQMLVAIAEHGTLMAAADALSVSQPAVTKSIKELEARVGVQLLERSGAGVRLTRYGEALLRHARTVVAEIALAERELEAMRSGAGRMLSVGVSLLAASIVVPDALRAFRAECPDVLLNVYECPPMQIIDGLRDGSFDLCVAFVADSDRTAEYRVVPLGTSTQSLAVAHSDPLAGETQLERLVGAHWLYNHTRDSWPAFWRALCGKSVHAPMPRVTVCTSQRLYGELAQEPGVVSVWPDFLLDGGVRDGRLARLQSDAHLSPLTLGLMHRKDLVPGASMTAFVECLQRAAHRSP</sequence>
<dbReference type="InterPro" id="IPR005119">
    <property type="entry name" value="LysR_subst-bd"/>
</dbReference>
<dbReference type="GO" id="GO:0005829">
    <property type="term" value="C:cytosol"/>
    <property type="evidence" value="ECO:0007669"/>
    <property type="project" value="TreeGrafter"/>
</dbReference>
<dbReference type="GO" id="GO:0003700">
    <property type="term" value="F:DNA-binding transcription factor activity"/>
    <property type="evidence" value="ECO:0007669"/>
    <property type="project" value="InterPro"/>
</dbReference>
<keyword evidence="2" id="KW-0805">Transcription regulation</keyword>
<gene>
    <name evidence="6" type="primary">cynR_9</name>
    <name evidence="6" type="ORF">BSTAB16_5954</name>
</gene>
<dbReference type="SUPFAM" id="SSF53850">
    <property type="entry name" value="Periplasmic binding protein-like II"/>
    <property type="match status" value="1"/>
</dbReference>
<evidence type="ECO:0000259" key="5">
    <source>
        <dbReference type="PROSITE" id="PS50931"/>
    </source>
</evidence>
<dbReference type="Pfam" id="PF00126">
    <property type="entry name" value="HTH_1"/>
    <property type="match status" value="1"/>
</dbReference>
<dbReference type="PANTHER" id="PTHR30419">
    <property type="entry name" value="HTH-TYPE TRANSCRIPTIONAL REGULATOR YBHD"/>
    <property type="match status" value="1"/>
</dbReference>
<dbReference type="InterPro" id="IPR036388">
    <property type="entry name" value="WH-like_DNA-bd_sf"/>
</dbReference>
<dbReference type="InterPro" id="IPR050950">
    <property type="entry name" value="HTH-type_LysR_regulators"/>
</dbReference>
<dbReference type="CDD" id="cd05466">
    <property type="entry name" value="PBP2_LTTR_substrate"/>
    <property type="match status" value="1"/>
</dbReference>
<reference evidence="6 7" key="1">
    <citation type="submission" date="2017-11" db="EMBL/GenBank/DDBJ databases">
        <authorList>
            <person name="Seth-Smith MB H."/>
        </authorList>
    </citation>
    <scope>NUCLEOTIDE SEQUENCE [LARGE SCALE GENOMIC DNA]</scope>
    <source>
        <strain evidence="6">E</strain>
    </source>
</reference>
<dbReference type="Gene3D" id="1.10.10.10">
    <property type="entry name" value="Winged helix-like DNA-binding domain superfamily/Winged helix DNA-binding domain"/>
    <property type="match status" value="1"/>
</dbReference>
<dbReference type="InterPro" id="IPR000847">
    <property type="entry name" value="LysR_HTH_N"/>
</dbReference>
<dbReference type="EMBL" id="LR025743">
    <property type="protein sequence ID" value="VBB15756.1"/>
    <property type="molecule type" value="Genomic_DNA"/>
</dbReference>
<accession>A0AAJ5NJK3</accession>
<proteinExistence type="inferred from homology"/>
<dbReference type="AlphaFoldDB" id="A0AAJ5NJK3"/>
<dbReference type="Pfam" id="PF03466">
    <property type="entry name" value="LysR_substrate"/>
    <property type="match status" value="1"/>
</dbReference>
<dbReference type="InterPro" id="IPR036390">
    <property type="entry name" value="WH_DNA-bd_sf"/>
</dbReference>
<evidence type="ECO:0000313" key="6">
    <source>
        <dbReference type="EMBL" id="VBB15756.1"/>
    </source>
</evidence>
<dbReference type="Gene3D" id="3.40.190.290">
    <property type="match status" value="1"/>
</dbReference>
<dbReference type="PRINTS" id="PR00039">
    <property type="entry name" value="HTHLYSR"/>
</dbReference>
<comment type="similarity">
    <text evidence="1">Belongs to the LysR transcriptional regulatory family.</text>
</comment>
<keyword evidence="7" id="KW-1185">Reference proteome</keyword>
<protein>
    <submittedName>
        <fullName evidence="6">Cyn operon transcriptional activator,putative DNA-binding transcriptional regulator,pca operon transcription factor PcaQ,LysR substrate binding domain</fullName>
    </submittedName>
</protein>
<name>A0AAJ5NJK3_9BURK</name>
<dbReference type="GO" id="GO:0003677">
    <property type="term" value="F:DNA binding"/>
    <property type="evidence" value="ECO:0007669"/>
    <property type="project" value="UniProtKB-KW"/>
</dbReference>
<evidence type="ECO:0000256" key="2">
    <source>
        <dbReference type="ARBA" id="ARBA00023015"/>
    </source>
</evidence>
<dbReference type="SUPFAM" id="SSF46785">
    <property type="entry name" value="Winged helix' DNA-binding domain"/>
    <property type="match status" value="1"/>
</dbReference>
<keyword evidence="4" id="KW-0804">Transcription</keyword>
<evidence type="ECO:0000256" key="3">
    <source>
        <dbReference type="ARBA" id="ARBA00023125"/>
    </source>
</evidence>
<evidence type="ECO:0000256" key="4">
    <source>
        <dbReference type="ARBA" id="ARBA00023163"/>
    </source>
</evidence>
<feature type="domain" description="HTH lysR-type" evidence="5">
    <location>
        <begin position="8"/>
        <end position="65"/>
    </location>
</feature>
<evidence type="ECO:0000256" key="1">
    <source>
        <dbReference type="ARBA" id="ARBA00009437"/>
    </source>
</evidence>